<feature type="compositionally biased region" description="Gly residues" evidence="2">
    <location>
        <begin position="353"/>
        <end position="364"/>
    </location>
</feature>
<feature type="compositionally biased region" description="Gly residues" evidence="2">
    <location>
        <begin position="331"/>
        <end position="341"/>
    </location>
</feature>
<proteinExistence type="inferred from homology"/>
<evidence type="ECO:0000313" key="4">
    <source>
        <dbReference type="Proteomes" id="UP000239322"/>
    </source>
</evidence>
<dbReference type="SUPFAM" id="SSF46785">
    <property type="entry name" value="Winged helix' DNA-binding domain"/>
    <property type="match status" value="1"/>
</dbReference>
<feature type="compositionally biased region" description="Low complexity" evidence="2">
    <location>
        <begin position="319"/>
        <end position="330"/>
    </location>
</feature>
<dbReference type="InterPro" id="IPR036388">
    <property type="entry name" value="WH-like_DNA-bd_sf"/>
</dbReference>
<dbReference type="GO" id="GO:0016301">
    <property type="term" value="F:kinase activity"/>
    <property type="evidence" value="ECO:0007669"/>
    <property type="project" value="UniProtKB-KW"/>
</dbReference>
<reference evidence="3 4" key="1">
    <citation type="submission" date="2018-03" db="EMBL/GenBank/DDBJ databases">
        <title>Novel Streptomyces sp. from soil.</title>
        <authorList>
            <person name="Tan G.Y.A."/>
            <person name="Lee Z.Y."/>
        </authorList>
    </citation>
    <scope>NUCLEOTIDE SEQUENCE [LARGE SCALE GENOMIC DNA]</scope>
    <source>
        <strain evidence="3 4">ST5x</strain>
    </source>
</reference>
<name>A0A2S9PZ38_9ACTN</name>
<dbReference type="Proteomes" id="UP000239322">
    <property type="component" value="Unassembled WGS sequence"/>
</dbReference>
<protein>
    <submittedName>
        <fullName evidence="3">Sugar kinase</fullName>
    </submittedName>
</protein>
<dbReference type="Gene3D" id="3.30.420.40">
    <property type="match status" value="3"/>
</dbReference>
<comment type="similarity">
    <text evidence="1">Belongs to the ROK (NagC/XylR) family.</text>
</comment>
<dbReference type="Gene3D" id="1.10.10.10">
    <property type="entry name" value="Winged helix-like DNA-binding domain superfamily/Winged helix DNA-binding domain"/>
    <property type="match status" value="1"/>
</dbReference>
<dbReference type="OrthoDB" id="3534172at2"/>
<feature type="compositionally biased region" description="Low complexity" evidence="2">
    <location>
        <begin position="342"/>
        <end position="352"/>
    </location>
</feature>
<accession>A0A2S9PZ38</accession>
<keyword evidence="4" id="KW-1185">Reference proteome</keyword>
<dbReference type="SUPFAM" id="SSF53067">
    <property type="entry name" value="Actin-like ATPase domain"/>
    <property type="match status" value="1"/>
</dbReference>
<comment type="caution">
    <text evidence="3">The sequence shown here is derived from an EMBL/GenBank/DDBJ whole genome shotgun (WGS) entry which is preliminary data.</text>
</comment>
<dbReference type="AlphaFoldDB" id="A0A2S9PZ38"/>
<dbReference type="InterPro" id="IPR043129">
    <property type="entry name" value="ATPase_NBD"/>
</dbReference>
<dbReference type="RefSeq" id="WP_105868196.1">
    <property type="nucleotide sequence ID" value="NZ_PVLV01000103.1"/>
</dbReference>
<dbReference type="PANTHER" id="PTHR18964:SF149">
    <property type="entry name" value="BIFUNCTIONAL UDP-N-ACETYLGLUCOSAMINE 2-EPIMERASE_N-ACETYLMANNOSAMINE KINASE"/>
    <property type="match status" value="1"/>
</dbReference>
<organism evidence="3 4">
    <name type="scientific">Streptomyces solincola</name>
    <dbReference type="NCBI Taxonomy" id="2100817"/>
    <lineage>
        <taxon>Bacteria</taxon>
        <taxon>Bacillati</taxon>
        <taxon>Actinomycetota</taxon>
        <taxon>Actinomycetes</taxon>
        <taxon>Kitasatosporales</taxon>
        <taxon>Streptomycetaceae</taxon>
        <taxon>Streptomyces</taxon>
    </lineage>
</organism>
<gene>
    <name evidence="3" type="ORF">C6N75_08205</name>
</gene>
<sequence>MAARNRRTVGDLRRSNRAAVLRRLYFDGPTSRQELGPATGLSSGTISNVVGDLVGDGLLEEAGTVDSDGGRPRTLLRIVPGAGRLIGVDVGETRVRVELFDLALTELARVEKPMTGPAAYDVDTVVARVRDGIAEVLRHDGDPAGEYGPDGGHLVGVGVGVPGIVAATPDQGAVVHGQTIGWDAVPLERLLRAACRLPDTVPVLIENGARTLGQAEMWFGAGRGAQSATVVLFGSGVGACLVTDHADQGRALEWGHVTVRVGGRRCRCGAPGCLEAYAGAAALLERWREAGGRPPRNADEETALAALIAAAYPAEGPGSAPGTGSAAIAGSGPGATAGGPEVGSPGSQSPGSEGPGVGSRGPGSAGSRSAGSGGAGVSPGVEGAAVDPVAAAVLAETAEYLGAGLSGLINLFQPERVLIGGWAGLLLGPRFLDEVRRHAAAYSMTYPAGRAVIALGALGPDAVTVGAATLPLGVFLDAGGRREEPVREMVLPAWQAAIKGRVLN</sequence>
<evidence type="ECO:0000313" key="3">
    <source>
        <dbReference type="EMBL" id="PRH79691.1"/>
    </source>
</evidence>
<dbReference type="EMBL" id="PVLV01000103">
    <property type="protein sequence ID" value="PRH79691.1"/>
    <property type="molecule type" value="Genomic_DNA"/>
</dbReference>
<dbReference type="Pfam" id="PF00480">
    <property type="entry name" value="ROK"/>
    <property type="match status" value="2"/>
</dbReference>
<feature type="region of interest" description="Disordered" evidence="2">
    <location>
        <begin position="319"/>
        <end position="379"/>
    </location>
</feature>
<dbReference type="PANTHER" id="PTHR18964">
    <property type="entry name" value="ROK (REPRESSOR, ORF, KINASE) FAMILY"/>
    <property type="match status" value="1"/>
</dbReference>
<dbReference type="InterPro" id="IPR036390">
    <property type="entry name" value="WH_DNA-bd_sf"/>
</dbReference>
<dbReference type="InterPro" id="IPR000600">
    <property type="entry name" value="ROK"/>
</dbReference>
<keyword evidence="3" id="KW-0418">Kinase</keyword>
<evidence type="ECO:0000256" key="1">
    <source>
        <dbReference type="ARBA" id="ARBA00006479"/>
    </source>
</evidence>
<keyword evidence="3" id="KW-0808">Transferase</keyword>
<evidence type="ECO:0000256" key="2">
    <source>
        <dbReference type="SAM" id="MobiDB-lite"/>
    </source>
</evidence>